<organism evidence="1 2">
    <name type="scientific">Nesidiocoris tenuis</name>
    <dbReference type="NCBI Taxonomy" id="355587"/>
    <lineage>
        <taxon>Eukaryota</taxon>
        <taxon>Metazoa</taxon>
        <taxon>Ecdysozoa</taxon>
        <taxon>Arthropoda</taxon>
        <taxon>Hexapoda</taxon>
        <taxon>Insecta</taxon>
        <taxon>Pterygota</taxon>
        <taxon>Neoptera</taxon>
        <taxon>Paraneoptera</taxon>
        <taxon>Hemiptera</taxon>
        <taxon>Heteroptera</taxon>
        <taxon>Panheteroptera</taxon>
        <taxon>Cimicomorpha</taxon>
        <taxon>Miridae</taxon>
        <taxon>Dicyphina</taxon>
        <taxon>Nesidiocoris</taxon>
    </lineage>
</organism>
<accession>A0A6H5HFM7</accession>
<name>A0A6H5HFM7_9HEMI</name>
<evidence type="ECO:0000313" key="2">
    <source>
        <dbReference type="Proteomes" id="UP000479000"/>
    </source>
</evidence>
<evidence type="ECO:0000313" key="1">
    <source>
        <dbReference type="EMBL" id="CAB0014690.1"/>
    </source>
</evidence>
<sequence>MKKIPQEELRMMRVHRPPVQGGSSRESGLFWRTTSVVLDLTRWEMILLLRSMEMGEGWPTSSFIFDFVCRS</sequence>
<gene>
    <name evidence="1" type="ORF">NTEN_LOCUS19102</name>
</gene>
<dbReference type="Proteomes" id="UP000479000">
    <property type="component" value="Unassembled WGS sequence"/>
</dbReference>
<dbReference type="AlphaFoldDB" id="A0A6H5HFM7"/>
<protein>
    <submittedName>
        <fullName evidence="1">Uncharacterized protein</fullName>
    </submittedName>
</protein>
<keyword evidence="2" id="KW-1185">Reference proteome</keyword>
<proteinExistence type="predicted"/>
<reference evidence="1 2" key="1">
    <citation type="submission" date="2020-02" db="EMBL/GenBank/DDBJ databases">
        <authorList>
            <person name="Ferguson B K."/>
        </authorList>
    </citation>
    <scope>NUCLEOTIDE SEQUENCE [LARGE SCALE GENOMIC DNA]</scope>
</reference>
<dbReference type="EMBL" id="CADCXU010028199">
    <property type="protein sequence ID" value="CAB0014690.1"/>
    <property type="molecule type" value="Genomic_DNA"/>
</dbReference>